<dbReference type="CDD" id="cd01672">
    <property type="entry name" value="TMPK"/>
    <property type="match status" value="1"/>
</dbReference>
<evidence type="ECO:0000256" key="12">
    <source>
        <dbReference type="ARBA" id="ARBA00056272"/>
    </source>
</evidence>
<dbReference type="NCBIfam" id="TIGR00041">
    <property type="entry name" value="DTMP_kinase"/>
    <property type="match status" value="1"/>
</dbReference>
<evidence type="ECO:0000313" key="15">
    <source>
        <dbReference type="Proteomes" id="UP000812440"/>
    </source>
</evidence>
<dbReference type="GO" id="GO:0005829">
    <property type="term" value="C:cytosol"/>
    <property type="evidence" value="ECO:0007669"/>
    <property type="project" value="TreeGrafter"/>
</dbReference>
<dbReference type="InterPro" id="IPR018094">
    <property type="entry name" value="Thymidylate_kinase"/>
</dbReference>
<dbReference type="InterPro" id="IPR039430">
    <property type="entry name" value="Thymidylate_kin-like_dom"/>
</dbReference>
<evidence type="ECO:0000256" key="11">
    <source>
        <dbReference type="ARBA" id="ARBA00048743"/>
    </source>
</evidence>
<comment type="caution">
    <text evidence="14">The sequence shown here is derived from an EMBL/GenBank/DDBJ whole genome shotgun (WGS) entry which is preliminary data.</text>
</comment>
<keyword evidence="5" id="KW-0808">Transferase</keyword>
<keyword evidence="9" id="KW-0067">ATP-binding</keyword>
<comment type="similarity">
    <text evidence="2">Belongs to the thymidylate kinase family.</text>
</comment>
<name>A0A8T2JSI9_9PIPI</name>
<sequence length="241" mass="27397">MAQCAGTIKNVGRSAIHLGRRYRHGDMAGLRGALIVLEGADRAGKSTQARLLVEALKERGYRAEGLRFPERTTEIGQLIGSYLEKKSDLEDHTIHLLFSANRWEQVPTMKEKLRSGITLVVDRYAFSGVAFTSCKENFDLHWCKQADVGLPKPDLILFLKVNPEVAAARGGFGNERYETNYFQEKVLKRYFELMEDKSLNWKVIDASEKMENVHKNIKDLSEKAIQDAKDQPLGKLWEEDP</sequence>
<dbReference type="GO" id="GO:0005739">
    <property type="term" value="C:mitochondrion"/>
    <property type="evidence" value="ECO:0007669"/>
    <property type="project" value="TreeGrafter"/>
</dbReference>
<comment type="pathway">
    <text evidence="1">Pyrimidine metabolism; dTTP biosynthesis.</text>
</comment>
<dbReference type="GO" id="GO:0006235">
    <property type="term" value="P:dTTP biosynthetic process"/>
    <property type="evidence" value="ECO:0007669"/>
    <property type="project" value="TreeGrafter"/>
</dbReference>
<dbReference type="EMBL" id="JAACNH010000004">
    <property type="protein sequence ID" value="KAG8445376.1"/>
    <property type="molecule type" value="Genomic_DNA"/>
</dbReference>
<dbReference type="Proteomes" id="UP000812440">
    <property type="component" value="Chromosome 5"/>
</dbReference>
<evidence type="ECO:0000313" key="14">
    <source>
        <dbReference type="EMBL" id="KAG8445376.1"/>
    </source>
</evidence>
<dbReference type="PANTHER" id="PTHR10344:SF1">
    <property type="entry name" value="THYMIDYLATE KINASE"/>
    <property type="match status" value="1"/>
</dbReference>
<dbReference type="InterPro" id="IPR027417">
    <property type="entry name" value="P-loop_NTPase"/>
</dbReference>
<proteinExistence type="inferred from homology"/>
<dbReference type="GO" id="GO:0005634">
    <property type="term" value="C:nucleus"/>
    <property type="evidence" value="ECO:0007669"/>
    <property type="project" value="TreeGrafter"/>
</dbReference>
<dbReference type="Gene3D" id="3.40.50.300">
    <property type="entry name" value="P-loop containing nucleotide triphosphate hydrolases"/>
    <property type="match status" value="1"/>
</dbReference>
<dbReference type="GO" id="GO:0006227">
    <property type="term" value="P:dUDP biosynthetic process"/>
    <property type="evidence" value="ECO:0007669"/>
    <property type="project" value="TreeGrafter"/>
</dbReference>
<reference evidence="14" key="1">
    <citation type="thesis" date="2020" institute="ProQuest LLC" country="789 East Eisenhower Parkway, Ann Arbor, MI, USA">
        <title>Comparative Genomics and Chromosome Evolution.</title>
        <authorList>
            <person name="Mudd A.B."/>
        </authorList>
    </citation>
    <scope>NUCLEOTIDE SEQUENCE</scope>
    <source>
        <strain evidence="14">Female2</strain>
        <tissue evidence="14">Blood</tissue>
    </source>
</reference>
<evidence type="ECO:0000256" key="10">
    <source>
        <dbReference type="ARBA" id="ARBA00029962"/>
    </source>
</evidence>
<evidence type="ECO:0000256" key="1">
    <source>
        <dbReference type="ARBA" id="ARBA00004992"/>
    </source>
</evidence>
<evidence type="ECO:0000256" key="5">
    <source>
        <dbReference type="ARBA" id="ARBA00022679"/>
    </source>
</evidence>
<evidence type="ECO:0000256" key="6">
    <source>
        <dbReference type="ARBA" id="ARBA00022727"/>
    </source>
</evidence>
<dbReference type="GO" id="GO:0004550">
    <property type="term" value="F:nucleoside diphosphate kinase activity"/>
    <property type="evidence" value="ECO:0007669"/>
    <property type="project" value="TreeGrafter"/>
</dbReference>
<keyword evidence="8" id="KW-0418">Kinase</keyword>
<gene>
    <name evidence="14" type="ORF">GDO86_010239</name>
</gene>
<evidence type="ECO:0000256" key="3">
    <source>
        <dbReference type="ARBA" id="ARBA00012980"/>
    </source>
</evidence>
<dbReference type="AlphaFoldDB" id="A0A8T2JSI9"/>
<feature type="domain" description="Thymidylate kinase-like" evidence="13">
    <location>
        <begin position="37"/>
        <end position="217"/>
    </location>
</feature>
<evidence type="ECO:0000256" key="7">
    <source>
        <dbReference type="ARBA" id="ARBA00022741"/>
    </source>
</evidence>
<comment type="function">
    <text evidence="12">Catalyzes the phosphorylation of thymidine monophosphate (dTMP) to thymidine diphosphate (dTDP), the immediate precursor for the DNA building block dTTP, with ATP as the preferred phosphoryl donor in the presence of Mg(2+).</text>
</comment>
<evidence type="ECO:0000259" key="13">
    <source>
        <dbReference type="Pfam" id="PF02223"/>
    </source>
</evidence>
<protein>
    <recommendedName>
        <fullName evidence="4">Thymidylate kinase</fullName>
        <ecNumber evidence="3">2.7.4.9</ecNumber>
    </recommendedName>
    <alternativeName>
        <fullName evidence="10">dTMP kinase</fullName>
    </alternativeName>
</protein>
<dbReference type="GO" id="GO:0006233">
    <property type="term" value="P:dTDP biosynthetic process"/>
    <property type="evidence" value="ECO:0007669"/>
    <property type="project" value="InterPro"/>
</dbReference>
<dbReference type="GO" id="GO:0005524">
    <property type="term" value="F:ATP binding"/>
    <property type="evidence" value="ECO:0007669"/>
    <property type="project" value="UniProtKB-KW"/>
</dbReference>
<keyword evidence="6" id="KW-0545">Nucleotide biosynthesis</keyword>
<dbReference type="GO" id="GO:0004798">
    <property type="term" value="F:dTMP kinase activity"/>
    <property type="evidence" value="ECO:0007669"/>
    <property type="project" value="UniProtKB-EC"/>
</dbReference>
<dbReference type="HAMAP" id="MF_00165">
    <property type="entry name" value="Thymidylate_kinase"/>
    <property type="match status" value="1"/>
</dbReference>
<evidence type="ECO:0000256" key="2">
    <source>
        <dbReference type="ARBA" id="ARBA00009776"/>
    </source>
</evidence>
<dbReference type="PANTHER" id="PTHR10344">
    <property type="entry name" value="THYMIDYLATE KINASE"/>
    <property type="match status" value="1"/>
</dbReference>
<dbReference type="EC" id="2.7.4.9" evidence="3"/>
<keyword evidence="15" id="KW-1185">Reference proteome</keyword>
<evidence type="ECO:0000256" key="9">
    <source>
        <dbReference type="ARBA" id="ARBA00022840"/>
    </source>
</evidence>
<evidence type="ECO:0000256" key="4">
    <source>
        <dbReference type="ARBA" id="ARBA00017144"/>
    </source>
</evidence>
<evidence type="ECO:0000256" key="8">
    <source>
        <dbReference type="ARBA" id="ARBA00022777"/>
    </source>
</evidence>
<comment type="catalytic activity">
    <reaction evidence="11">
        <text>dTMP + ATP = dTDP + ADP</text>
        <dbReference type="Rhea" id="RHEA:13517"/>
        <dbReference type="ChEBI" id="CHEBI:30616"/>
        <dbReference type="ChEBI" id="CHEBI:58369"/>
        <dbReference type="ChEBI" id="CHEBI:63528"/>
        <dbReference type="ChEBI" id="CHEBI:456216"/>
        <dbReference type="EC" id="2.7.4.9"/>
    </reaction>
</comment>
<dbReference type="Pfam" id="PF02223">
    <property type="entry name" value="Thymidylate_kin"/>
    <property type="match status" value="1"/>
</dbReference>
<accession>A0A8T2JSI9</accession>
<organism evidence="14 15">
    <name type="scientific">Hymenochirus boettgeri</name>
    <name type="common">Congo dwarf clawed frog</name>
    <dbReference type="NCBI Taxonomy" id="247094"/>
    <lineage>
        <taxon>Eukaryota</taxon>
        <taxon>Metazoa</taxon>
        <taxon>Chordata</taxon>
        <taxon>Craniata</taxon>
        <taxon>Vertebrata</taxon>
        <taxon>Euteleostomi</taxon>
        <taxon>Amphibia</taxon>
        <taxon>Batrachia</taxon>
        <taxon>Anura</taxon>
        <taxon>Pipoidea</taxon>
        <taxon>Pipidae</taxon>
        <taxon>Pipinae</taxon>
        <taxon>Hymenochirus</taxon>
    </lineage>
</organism>
<keyword evidence="7" id="KW-0547">Nucleotide-binding</keyword>
<dbReference type="FunFam" id="3.40.50.300:FF:000679">
    <property type="entry name" value="Thymidylate kinase"/>
    <property type="match status" value="1"/>
</dbReference>
<dbReference type="SUPFAM" id="SSF52540">
    <property type="entry name" value="P-loop containing nucleoside triphosphate hydrolases"/>
    <property type="match status" value="1"/>
</dbReference>
<dbReference type="OrthoDB" id="425602at2759"/>